<evidence type="ECO:0000313" key="2">
    <source>
        <dbReference type="EMBL" id="GGG65794.1"/>
    </source>
</evidence>
<feature type="transmembrane region" description="Helical" evidence="1">
    <location>
        <begin position="300"/>
        <end position="318"/>
    </location>
</feature>
<dbReference type="GO" id="GO:0005886">
    <property type="term" value="C:plasma membrane"/>
    <property type="evidence" value="ECO:0007669"/>
    <property type="project" value="TreeGrafter"/>
</dbReference>
<sequence>MNKMVFIKMLVVSVLTGIILIALAAVYGILVSRESYREDAVKSISDSYAGSQQLIGPILVQPYTQTVDDVAIGDKGERRVTSHKVESSYLIFPSSLNIHGAVRPSERHHGLYKVTVYELESHIDGTFRIPASGLTGQITYGVPYLALRLSDVRGIVGSPTLSANDKQLQITSVANDSAGSWKPNLQALLSGTPGGVPSSLNFAIDLTVAGTQQLSLAPVATTNRFELTSAWPTPLFDGKFLPRTREVTGKGFHAVWEISSLAAATQSQMTTQNTAGIDSIGVKLLNPIDPYKLSDRAVKYGVLFVLLTFGGFFLFEIVKRLPIHPVQYLLVGFGLTLFFLLLISLSEHIAFAAAYLIASAACIGLLTYYLCFVLRSVVYGAWFGSMLTVLYAAIYGLLISEDNALLLGSMLLFVLLAGIMIATRKVDWYRGSAELMTVKAAQSTVPPPPHPED</sequence>
<dbReference type="Pfam" id="PF06123">
    <property type="entry name" value="CreD"/>
    <property type="match status" value="1"/>
</dbReference>
<dbReference type="RefSeq" id="WP_188552502.1">
    <property type="nucleotide sequence ID" value="NZ_BMGT01000001.1"/>
</dbReference>
<keyword evidence="3" id="KW-1185">Reference proteome</keyword>
<protein>
    <submittedName>
        <fullName evidence="2">Cell envelope integrity protein CreD</fullName>
    </submittedName>
</protein>
<feature type="transmembrane region" description="Helical" evidence="1">
    <location>
        <begin position="377"/>
        <end position="398"/>
    </location>
</feature>
<organism evidence="2 3">
    <name type="scientific">Edaphobacter dinghuensis</name>
    <dbReference type="NCBI Taxonomy" id="1560005"/>
    <lineage>
        <taxon>Bacteria</taxon>
        <taxon>Pseudomonadati</taxon>
        <taxon>Acidobacteriota</taxon>
        <taxon>Terriglobia</taxon>
        <taxon>Terriglobales</taxon>
        <taxon>Acidobacteriaceae</taxon>
        <taxon>Edaphobacter</taxon>
    </lineage>
</organism>
<dbReference type="NCBIfam" id="NF008712">
    <property type="entry name" value="PRK11715.1-1"/>
    <property type="match status" value="1"/>
</dbReference>
<dbReference type="Proteomes" id="UP000647241">
    <property type="component" value="Unassembled WGS sequence"/>
</dbReference>
<feature type="transmembrane region" description="Helical" evidence="1">
    <location>
        <begin position="349"/>
        <end position="370"/>
    </location>
</feature>
<accession>A0A917LXP0</accession>
<dbReference type="PANTHER" id="PTHR30092">
    <property type="entry name" value="INNER MEMBRANE PROTEIN CRED"/>
    <property type="match status" value="1"/>
</dbReference>
<dbReference type="PANTHER" id="PTHR30092:SF0">
    <property type="entry name" value="INNER MEMBRANE PROTEIN CRED"/>
    <property type="match status" value="1"/>
</dbReference>
<keyword evidence="1" id="KW-1133">Transmembrane helix</keyword>
<dbReference type="EMBL" id="BMGT01000001">
    <property type="protein sequence ID" value="GGG65794.1"/>
    <property type="molecule type" value="Genomic_DNA"/>
</dbReference>
<dbReference type="AlphaFoldDB" id="A0A917LXP0"/>
<feature type="transmembrane region" description="Helical" evidence="1">
    <location>
        <begin position="404"/>
        <end position="422"/>
    </location>
</feature>
<name>A0A917LXP0_9BACT</name>
<proteinExistence type="predicted"/>
<evidence type="ECO:0000313" key="3">
    <source>
        <dbReference type="Proteomes" id="UP000647241"/>
    </source>
</evidence>
<reference evidence="2" key="1">
    <citation type="journal article" date="2014" name="Int. J. Syst. Evol. Microbiol.">
        <title>Complete genome sequence of Corynebacterium casei LMG S-19264T (=DSM 44701T), isolated from a smear-ripened cheese.</title>
        <authorList>
            <consortium name="US DOE Joint Genome Institute (JGI-PGF)"/>
            <person name="Walter F."/>
            <person name="Albersmeier A."/>
            <person name="Kalinowski J."/>
            <person name="Ruckert C."/>
        </authorList>
    </citation>
    <scope>NUCLEOTIDE SEQUENCE</scope>
    <source>
        <strain evidence="2">CGMCC 1.12997</strain>
    </source>
</reference>
<gene>
    <name evidence="2" type="primary">creD</name>
    <name evidence="2" type="ORF">GCM10011585_04400</name>
</gene>
<reference evidence="2" key="2">
    <citation type="submission" date="2020-09" db="EMBL/GenBank/DDBJ databases">
        <authorList>
            <person name="Sun Q."/>
            <person name="Zhou Y."/>
        </authorList>
    </citation>
    <scope>NUCLEOTIDE SEQUENCE</scope>
    <source>
        <strain evidence="2">CGMCC 1.12997</strain>
    </source>
</reference>
<feature type="transmembrane region" description="Helical" evidence="1">
    <location>
        <begin position="325"/>
        <end position="343"/>
    </location>
</feature>
<dbReference type="InterPro" id="IPR010364">
    <property type="entry name" value="Uncharacterised_IM_CreD"/>
</dbReference>
<evidence type="ECO:0000256" key="1">
    <source>
        <dbReference type="SAM" id="Phobius"/>
    </source>
</evidence>
<comment type="caution">
    <text evidence="2">The sequence shown here is derived from an EMBL/GenBank/DDBJ whole genome shotgun (WGS) entry which is preliminary data.</text>
</comment>
<keyword evidence="1" id="KW-0472">Membrane</keyword>
<dbReference type="PIRSF" id="PIRSF004548">
    <property type="entry name" value="CreD"/>
    <property type="match status" value="1"/>
</dbReference>
<keyword evidence="1" id="KW-0812">Transmembrane</keyword>